<dbReference type="EMBL" id="BSXW01000568">
    <property type="protein sequence ID" value="GMF25746.1"/>
    <property type="molecule type" value="Genomic_DNA"/>
</dbReference>
<sequence length="145" mass="16468">MGRDYRPGEYGRIEANVEGFLKTLAIPGSSVLVWREPNEHQRFVTSSWTLREYEQAVKNDEFLGHVQSKLTDSIGDVDLEGRMELVRTKVFVAGGSARLMFGMRPEDAKTYLRWAIVRATDFTQYLVDGETPICLASVCFKDLTL</sequence>
<dbReference type="Proteomes" id="UP001165083">
    <property type="component" value="Unassembled WGS sequence"/>
</dbReference>
<accession>A0A9W6U5I3</accession>
<gene>
    <name evidence="1" type="ORF">Plil01_001065600</name>
</gene>
<evidence type="ECO:0000313" key="1">
    <source>
        <dbReference type="EMBL" id="GMF25746.1"/>
    </source>
</evidence>
<name>A0A9W6U5I3_9STRA</name>
<organism evidence="1 2">
    <name type="scientific">Phytophthora lilii</name>
    <dbReference type="NCBI Taxonomy" id="2077276"/>
    <lineage>
        <taxon>Eukaryota</taxon>
        <taxon>Sar</taxon>
        <taxon>Stramenopiles</taxon>
        <taxon>Oomycota</taxon>
        <taxon>Peronosporomycetes</taxon>
        <taxon>Peronosporales</taxon>
        <taxon>Peronosporaceae</taxon>
        <taxon>Phytophthora</taxon>
    </lineage>
</organism>
<reference evidence="1" key="1">
    <citation type="submission" date="2023-04" db="EMBL/GenBank/DDBJ databases">
        <title>Phytophthora lilii NBRC 32176.</title>
        <authorList>
            <person name="Ichikawa N."/>
            <person name="Sato H."/>
            <person name="Tonouchi N."/>
        </authorList>
    </citation>
    <scope>NUCLEOTIDE SEQUENCE</scope>
    <source>
        <strain evidence="1">NBRC 32176</strain>
    </source>
</reference>
<dbReference type="AlphaFoldDB" id="A0A9W6U5I3"/>
<dbReference type="OrthoDB" id="129471at2759"/>
<protein>
    <submittedName>
        <fullName evidence="1">Unnamed protein product</fullName>
    </submittedName>
</protein>
<proteinExistence type="predicted"/>
<comment type="caution">
    <text evidence="1">The sequence shown here is derived from an EMBL/GenBank/DDBJ whole genome shotgun (WGS) entry which is preliminary data.</text>
</comment>
<evidence type="ECO:0000313" key="2">
    <source>
        <dbReference type="Proteomes" id="UP001165083"/>
    </source>
</evidence>
<keyword evidence="2" id="KW-1185">Reference proteome</keyword>